<dbReference type="EMBL" id="HBEK01022596">
    <property type="protein sequence ID" value="CAD8402417.1"/>
    <property type="molecule type" value="Transcribed_RNA"/>
</dbReference>
<proteinExistence type="predicted"/>
<gene>
    <name evidence="1" type="ORF">RMAR0315_LOCUS12422</name>
</gene>
<dbReference type="AlphaFoldDB" id="A0A7S0G764"/>
<reference evidence="1" key="1">
    <citation type="submission" date="2021-01" db="EMBL/GenBank/DDBJ databases">
        <authorList>
            <person name="Corre E."/>
            <person name="Pelletier E."/>
            <person name="Niang G."/>
            <person name="Scheremetjew M."/>
            <person name="Finn R."/>
            <person name="Kale V."/>
            <person name="Holt S."/>
            <person name="Cochrane G."/>
            <person name="Meng A."/>
            <person name="Brown T."/>
            <person name="Cohen L."/>
        </authorList>
    </citation>
    <scope>NUCLEOTIDE SEQUENCE</scope>
    <source>
        <strain evidence="1">UTEX LB 2760</strain>
    </source>
</reference>
<evidence type="ECO:0000313" key="1">
    <source>
        <dbReference type="EMBL" id="CAD8402417.1"/>
    </source>
</evidence>
<sequence>MLGAGLEVWNMVEQVEINLPTGVSENPQKRRRLSQERFVAVGQRIEVKWDLDDENGFVRSRWWGAKVLRKVESSGDKNITCDILYDPFEDFAETQCRIVFQSSTELRDSDSGELLYWRAEGENSEPQSTTMVELQEEQDAIDRELGESFEQEAMAEFDKLPMEKQRHLAASYRSFADSLKEHLRKLLAANGANYEVTDNDIQRAFKAIKVEKKG</sequence>
<organism evidence="1">
    <name type="scientific">Rhodosorus marinus</name>
    <dbReference type="NCBI Taxonomy" id="101924"/>
    <lineage>
        <taxon>Eukaryota</taxon>
        <taxon>Rhodophyta</taxon>
        <taxon>Stylonematophyceae</taxon>
        <taxon>Stylonematales</taxon>
        <taxon>Stylonemataceae</taxon>
        <taxon>Rhodosorus</taxon>
    </lineage>
</organism>
<protein>
    <submittedName>
        <fullName evidence="1">Uncharacterized protein</fullName>
    </submittedName>
</protein>
<accession>A0A7S0G764</accession>
<name>A0A7S0G764_9RHOD</name>